<dbReference type="GO" id="GO:0005886">
    <property type="term" value="C:plasma membrane"/>
    <property type="evidence" value="ECO:0007669"/>
    <property type="project" value="UniProtKB-SubCell"/>
</dbReference>
<keyword evidence="7 9" id="KW-1133">Transmembrane helix</keyword>
<comment type="subcellular location">
    <subcellularLocation>
        <location evidence="1">Cell membrane</location>
        <topology evidence="1">Multi-pass membrane protein</topology>
    </subcellularLocation>
</comment>
<dbReference type="EMBL" id="CP021425">
    <property type="protein sequence ID" value="ARU54150.1"/>
    <property type="molecule type" value="Genomic_DNA"/>
</dbReference>
<keyword evidence="11" id="KW-0966">Cell projection</keyword>
<keyword evidence="4" id="KW-1003">Cell membrane</keyword>
<evidence type="ECO:0000256" key="5">
    <source>
        <dbReference type="ARBA" id="ARBA00022692"/>
    </source>
</evidence>
<dbReference type="InterPro" id="IPR002898">
    <property type="entry name" value="MotA_ExbB_proton_chnl"/>
</dbReference>
<feature type="transmembrane region" description="Helical" evidence="9">
    <location>
        <begin position="179"/>
        <end position="202"/>
    </location>
</feature>
<dbReference type="PROSITE" id="PS01307">
    <property type="entry name" value="MOTA"/>
    <property type="match status" value="1"/>
</dbReference>
<evidence type="ECO:0000313" key="11">
    <source>
        <dbReference type="EMBL" id="ARU54150.1"/>
    </source>
</evidence>
<dbReference type="GO" id="GO:0071978">
    <property type="term" value="P:bacterial-type flagellum-dependent swarming motility"/>
    <property type="evidence" value="ECO:0007669"/>
    <property type="project" value="InterPro"/>
</dbReference>
<dbReference type="RefSeq" id="WP_087459384.1">
    <property type="nucleotide sequence ID" value="NZ_CP021425.1"/>
</dbReference>
<dbReference type="InterPro" id="IPR047055">
    <property type="entry name" value="MotA-like"/>
</dbReference>
<dbReference type="PANTHER" id="PTHR30433">
    <property type="entry name" value="CHEMOTAXIS PROTEIN MOTA"/>
    <property type="match status" value="1"/>
</dbReference>
<keyword evidence="11" id="KW-0282">Flagellum</keyword>
<name>A0A1Y0I1K8_9GAMM</name>
<evidence type="ECO:0000256" key="2">
    <source>
        <dbReference type="ARBA" id="ARBA00008038"/>
    </source>
</evidence>
<evidence type="ECO:0000256" key="3">
    <source>
        <dbReference type="ARBA" id="ARBA00022448"/>
    </source>
</evidence>
<evidence type="ECO:0000256" key="6">
    <source>
        <dbReference type="ARBA" id="ARBA00022779"/>
    </source>
</evidence>
<evidence type="ECO:0000313" key="12">
    <source>
        <dbReference type="Proteomes" id="UP000196027"/>
    </source>
</evidence>
<dbReference type="KEGG" id="ome:OLMES_0041"/>
<dbReference type="PANTHER" id="PTHR30433:SF2">
    <property type="entry name" value="MOTILITY PROTEIN A"/>
    <property type="match status" value="1"/>
</dbReference>
<feature type="domain" description="MotA/TolQ/ExbB proton channel" evidence="10">
    <location>
        <begin position="100"/>
        <end position="215"/>
    </location>
</feature>
<gene>
    <name evidence="11" type="ORF">OLMES_0041</name>
</gene>
<dbReference type="Proteomes" id="UP000196027">
    <property type="component" value="Chromosome"/>
</dbReference>
<reference evidence="11 12" key="1">
    <citation type="submission" date="2017-05" db="EMBL/GenBank/DDBJ databases">
        <title>Genomic insights into alkan degradation activity of Oleiphilus messinensis.</title>
        <authorList>
            <person name="Kozyavkin S.A."/>
            <person name="Slesarev A.I."/>
            <person name="Golyshin P.N."/>
            <person name="Korzhenkov A."/>
            <person name="Golyshina O.N."/>
            <person name="Toshchakov S.V."/>
        </authorList>
    </citation>
    <scope>NUCLEOTIDE SEQUENCE [LARGE SCALE GENOMIC DNA]</scope>
    <source>
        <strain evidence="11 12">ME102</strain>
    </source>
</reference>
<evidence type="ECO:0000256" key="4">
    <source>
        <dbReference type="ARBA" id="ARBA00022475"/>
    </source>
</evidence>
<organism evidence="11 12">
    <name type="scientific">Oleiphilus messinensis</name>
    <dbReference type="NCBI Taxonomy" id="141451"/>
    <lineage>
        <taxon>Bacteria</taxon>
        <taxon>Pseudomonadati</taxon>
        <taxon>Pseudomonadota</taxon>
        <taxon>Gammaproteobacteria</taxon>
        <taxon>Oceanospirillales</taxon>
        <taxon>Oleiphilaceae</taxon>
        <taxon>Oleiphilus</taxon>
    </lineage>
</organism>
<evidence type="ECO:0000256" key="1">
    <source>
        <dbReference type="ARBA" id="ARBA00004651"/>
    </source>
</evidence>
<keyword evidence="12" id="KW-1185">Reference proteome</keyword>
<evidence type="ECO:0000256" key="9">
    <source>
        <dbReference type="SAM" id="Phobius"/>
    </source>
</evidence>
<comment type="similarity">
    <text evidence="2">Belongs to the MotA family.</text>
</comment>
<keyword evidence="6" id="KW-0283">Flagellar rotation</keyword>
<evidence type="ECO:0000259" key="10">
    <source>
        <dbReference type="Pfam" id="PF01618"/>
    </source>
</evidence>
<proteinExistence type="inferred from homology"/>
<dbReference type="InterPro" id="IPR000540">
    <property type="entry name" value="Flag_MotA_CS"/>
</dbReference>
<dbReference type="GO" id="GO:0006935">
    <property type="term" value="P:chemotaxis"/>
    <property type="evidence" value="ECO:0007669"/>
    <property type="project" value="InterPro"/>
</dbReference>
<evidence type="ECO:0000256" key="8">
    <source>
        <dbReference type="ARBA" id="ARBA00023136"/>
    </source>
</evidence>
<accession>A0A1Y0I1K8</accession>
<keyword evidence="11" id="KW-0969">Cilium</keyword>
<dbReference type="Pfam" id="PF01618">
    <property type="entry name" value="MotA_ExbB"/>
    <property type="match status" value="1"/>
</dbReference>
<dbReference type="AlphaFoldDB" id="A0A1Y0I1K8"/>
<keyword evidence="5 9" id="KW-0812">Transmembrane</keyword>
<dbReference type="OrthoDB" id="9806929at2"/>
<feature type="transmembrane region" description="Helical" evidence="9">
    <location>
        <begin position="33"/>
        <end position="52"/>
    </location>
</feature>
<feature type="transmembrane region" description="Helical" evidence="9">
    <location>
        <begin position="143"/>
        <end position="167"/>
    </location>
</feature>
<keyword evidence="3" id="KW-0813">Transport</keyword>
<evidence type="ECO:0000256" key="7">
    <source>
        <dbReference type="ARBA" id="ARBA00022989"/>
    </source>
</evidence>
<protein>
    <submittedName>
        <fullName evidence="11">Flagellar motor component</fullName>
    </submittedName>
</protein>
<keyword evidence="8 9" id="KW-0472">Membrane</keyword>
<sequence length="260" mass="28524">MDIATLIGLFAGIAIVLLAIVSGSEIWDFINGPGLAIVVFGTMAVTLIKFRLSTVWVSLRLALKTVFVDRLESPILLIQHLSDLGKVVRKDGILGLERVEVDHPFLKKSIDLCVDGHPPEFVEEIMMLEIEQSMERYDTAERIFRGIGDTAPALGMLGTLVGLVQMLNNMEDPSSIGPAMAIALLTTFYGAFIAQLVALPLAEKMRLKALDEHRNMSLIATSMQSIIKGQNPRVIGDILSTYLPPVLRDQLNAAQAREEM</sequence>